<proteinExistence type="inferred from homology"/>
<feature type="compositionally biased region" description="Low complexity" evidence="6">
    <location>
        <begin position="103"/>
        <end position="113"/>
    </location>
</feature>
<keyword evidence="5" id="KW-0539">Nucleus</keyword>
<dbReference type="EMBL" id="NAJM01000046">
    <property type="protein sequence ID" value="RVX67641.1"/>
    <property type="molecule type" value="Genomic_DNA"/>
</dbReference>
<evidence type="ECO:0000256" key="2">
    <source>
        <dbReference type="ARBA" id="ARBA00010840"/>
    </source>
</evidence>
<evidence type="ECO:0000313" key="9">
    <source>
        <dbReference type="Proteomes" id="UP000288859"/>
    </source>
</evidence>
<dbReference type="OrthoDB" id="5367324at2759"/>
<reference evidence="8 9" key="1">
    <citation type="submission" date="2017-03" db="EMBL/GenBank/DDBJ databases">
        <title>Genomes of endolithic fungi from Antarctica.</title>
        <authorList>
            <person name="Coleine C."/>
            <person name="Masonjones S."/>
            <person name="Stajich J.E."/>
        </authorList>
    </citation>
    <scope>NUCLEOTIDE SEQUENCE [LARGE SCALE GENOMIC DNA]</scope>
    <source>
        <strain evidence="8 9">CCFEE 6314</strain>
    </source>
</reference>
<evidence type="ECO:0000256" key="5">
    <source>
        <dbReference type="ARBA" id="ARBA00023242"/>
    </source>
</evidence>
<dbReference type="GO" id="GO:0005664">
    <property type="term" value="C:nuclear origin of replication recognition complex"/>
    <property type="evidence" value="ECO:0007669"/>
    <property type="project" value="InterPro"/>
</dbReference>
<organism evidence="8 9">
    <name type="scientific">Exophiala mesophila</name>
    <name type="common">Black yeast-like fungus</name>
    <dbReference type="NCBI Taxonomy" id="212818"/>
    <lineage>
        <taxon>Eukaryota</taxon>
        <taxon>Fungi</taxon>
        <taxon>Dikarya</taxon>
        <taxon>Ascomycota</taxon>
        <taxon>Pezizomycotina</taxon>
        <taxon>Eurotiomycetes</taxon>
        <taxon>Chaetothyriomycetidae</taxon>
        <taxon>Chaetothyriales</taxon>
        <taxon>Herpotrichiellaceae</taxon>
        <taxon>Exophiala</taxon>
    </lineage>
</organism>
<keyword evidence="3" id="KW-0235">DNA replication</keyword>
<dbReference type="Proteomes" id="UP000288859">
    <property type="component" value="Unassembled WGS sequence"/>
</dbReference>
<evidence type="ECO:0000259" key="7">
    <source>
        <dbReference type="Pfam" id="PF05460"/>
    </source>
</evidence>
<accession>A0A438MV56</accession>
<protein>
    <recommendedName>
        <fullName evidence="7">ORC6 first cyclin-like domain-containing protein</fullName>
    </recommendedName>
</protein>
<comment type="subcellular location">
    <subcellularLocation>
        <location evidence="1">Nucleus</location>
    </subcellularLocation>
</comment>
<sequence length="406" mass="44385">MSSSTVRQSLQLLLPSHASKLPPSLVHLSESLLAQSRQRASNLKPEEEIARTHACCEIACRRLRAQCRLPAVKSGGAPCKPVVYKKLVAFLDGLLDEKGGASASASMARSKAAGPATPTSKKRAADGSVKSSRGDRDIASPIDAGTPSRTKKSHAFLGKIKTINPASALAEGELEAPKFTMPSIRRLGRLFDTPLLAPHVYTGTCIVLKLAGVWPPSAETDDGDQGTRIPSGASLDETVTGLLIALYLMTLTKMQTSKMTVPVYKAISQQAVQELQYPYRSAGVEEWIRCVNRDGYIRDQDWWENVPEAEFEFEYREDFAESEDDDDDMLSGKKTRLRVADVRGEEQDDPEGVLLPGLGTMMQESVDFLSDDRTKAFEVWKKNTLRKLDRMNKSSGPSGGRSVAVE</sequence>
<evidence type="ECO:0000256" key="1">
    <source>
        <dbReference type="ARBA" id="ARBA00004123"/>
    </source>
</evidence>
<keyword evidence="4" id="KW-0238">DNA-binding</keyword>
<evidence type="ECO:0000256" key="3">
    <source>
        <dbReference type="ARBA" id="ARBA00022705"/>
    </source>
</evidence>
<gene>
    <name evidence="8" type="ORF">B0A52_08170</name>
</gene>
<evidence type="ECO:0000256" key="4">
    <source>
        <dbReference type="ARBA" id="ARBA00023125"/>
    </source>
</evidence>
<name>A0A438MV56_EXOME</name>
<comment type="caution">
    <text evidence="8">The sequence shown here is derived from an EMBL/GenBank/DDBJ whole genome shotgun (WGS) entry which is preliminary data.</text>
</comment>
<evidence type="ECO:0000256" key="6">
    <source>
        <dbReference type="SAM" id="MobiDB-lite"/>
    </source>
</evidence>
<evidence type="ECO:0000313" key="8">
    <source>
        <dbReference type="EMBL" id="RVX67641.1"/>
    </source>
</evidence>
<dbReference type="Pfam" id="PF05460">
    <property type="entry name" value="ORC6"/>
    <property type="match status" value="1"/>
</dbReference>
<feature type="region of interest" description="Disordered" evidence="6">
    <location>
        <begin position="103"/>
        <end position="151"/>
    </location>
</feature>
<dbReference type="GO" id="GO:0003677">
    <property type="term" value="F:DNA binding"/>
    <property type="evidence" value="ECO:0007669"/>
    <property type="project" value="UniProtKB-KW"/>
</dbReference>
<dbReference type="InterPro" id="IPR008721">
    <property type="entry name" value="ORC6_cyclin_first"/>
</dbReference>
<dbReference type="GO" id="GO:0006260">
    <property type="term" value="P:DNA replication"/>
    <property type="evidence" value="ECO:0007669"/>
    <property type="project" value="UniProtKB-KW"/>
</dbReference>
<dbReference type="AlphaFoldDB" id="A0A438MV56"/>
<comment type="similarity">
    <text evidence="2">Belongs to the ORC6 family.</text>
</comment>
<feature type="domain" description="ORC6 first cyclin-like" evidence="7">
    <location>
        <begin position="10"/>
        <end position="97"/>
    </location>
</feature>